<evidence type="ECO:0000256" key="6">
    <source>
        <dbReference type="SAM" id="Phobius"/>
    </source>
</evidence>
<keyword evidence="2" id="KW-1003">Cell membrane</keyword>
<keyword evidence="5 6" id="KW-0472">Membrane</keyword>
<keyword evidence="9" id="KW-0808">Transferase</keyword>
<feature type="domain" description="Polysaccharide chain length determinant N-terminal" evidence="7">
    <location>
        <begin position="13"/>
        <end position="111"/>
    </location>
</feature>
<dbReference type="AlphaFoldDB" id="A0A1H6MC44"/>
<keyword evidence="9" id="KW-0418">Kinase</keyword>
<dbReference type="PANTHER" id="PTHR32309:SF13">
    <property type="entry name" value="FERRIC ENTEROBACTIN TRANSPORT PROTEIN FEPE"/>
    <property type="match status" value="1"/>
</dbReference>
<evidence type="ECO:0000256" key="1">
    <source>
        <dbReference type="ARBA" id="ARBA00004651"/>
    </source>
</evidence>
<dbReference type="RefSeq" id="WP_092793991.1">
    <property type="nucleotide sequence ID" value="NZ_FNXF01000010.1"/>
</dbReference>
<dbReference type="STRING" id="173990.SAMN05660691_02621"/>
<dbReference type="GO" id="GO:0005886">
    <property type="term" value="C:plasma membrane"/>
    <property type="evidence" value="ECO:0007669"/>
    <property type="project" value="UniProtKB-SubCell"/>
</dbReference>
<protein>
    <submittedName>
        <fullName evidence="9">G-rich domain on putative tyrosine kinase</fullName>
    </submittedName>
</protein>
<proteinExistence type="predicted"/>
<evidence type="ECO:0000256" key="2">
    <source>
        <dbReference type="ARBA" id="ARBA00022475"/>
    </source>
</evidence>
<evidence type="ECO:0000259" key="7">
    <source>
        <dbReference type="Pfam" id="PF02706"/>
    </source>
</evidence>
<comment type="subcellular location">
    <subcellularLocation>
        <location evidence="1">Cell membrane</location>
        <topology evidence="1">Multi-pass membrane protein</topology>
    </subcellularLocation>
</comment>
<gene>
    <name evidence="9" type="ORF">SAMN05660691_02621</name>
</gene>
<dbReference type="Pfam" id="PF13807">
    <property type="entry name" value="GNVR"/>
    <property type="match status" value="1"/>
</dbReference>
<keyword evidence="4 6" id="KW-1133">Transmembrane helix</keyword>
<keyword evidence="10" id="KW-1185">Reference proteome</keyword>
<feature type="transmembrane region" description="Helical" evidence="6">
    <location>
        <begin position="29"/>
        <end position="47"/>
    </location>
</feature>
<dbReference type="InterPro" id="IPR032807">
    <property type="entry name" value="GNVR"/>
</dbReference>
<dbReference type="PANTHER" id="PTHR32309">
    <property type="entry name" value="TYROSINE-PROTEIN KINASE"/>
    <property type="match status" value="1"/>
</dbReference>
<evidence type="ECO:0000256" key="5">
    <source>
        <dbReference type="ARBA" id="ARBA00023136"/>
    </source>
</evidence>
<name>A0A1H6MC44_9GAMM</name>
<organism evidence="9 10">
    <name type="scientific">Rheinheimera pacifica</name>
    <dbReference type="NCBI Taxonomy" id="173990"/>
    <lineage>
        <taxon>Bacteria</taxon>
        <taxon>Pseudomonadati</taxon>
        <taxon>Pseudomonadota</taxon>
        <taxon>Gammaproteobacteria</taxon>
        <taxon>Chromatiales</taxon>
        <taxon>Chromatiaceae</taxon>
        <taxon>Rheinheimera</taxon>
    </lineage>
</organism>
<evidence type="ECO:0000256" key="4">
    <source>
        <dbReference type="ARBA" id="ARBA00022989"/>
    </source>
</evidence>
<keyword evidence="3 6" id="KW-0812">Transmembrane</keyword>
<dbReference type="GO" id="GO:0004713">
    <property type="term" value="F:protein tyrosine kinase activity"/>
    <property type="evidence" value="ECO:0007669"/>
    <property type="project" value="TreeGrafter"/>
</dbReference>
<dbReference type="InterPro" id="IPR003856">
    <property type="entry name" value="LPS_length_determ_N"/>
</dbReference>
<accession>A0A1H6MC44</accession>
<dbReference type="OrthoDB" id="9775724at2"/>
<feature type="domain" description="Tyrosine-protein kinase G-rich" evidence="8">
    <location>
        <begin position="262"/>
        <end position="301"/>
    </location>
</feature>
<reference evidence="10" key="1">
    <citation type="submission" date="2016-10" db="EMBL/GenBank/DDBJ databases">
        <authorList>
            <person name="Varghese N."/>
            <person name="Submissions S."/>
        </authorList>
    </citation>
    <scope>NUCLEOTIDE SEQUENCE [LARGE SCALE GENOMIC DNA]</scope>
    <source>
        <strain evidence="10">DSM 17616</strain>
    </source>
</reference>
<dbReference type="Proteomes" id="UP000199371">
    <property type="component" value="Unassembled WGS sequence"/>
</dbReference>
<sequence length="304" mass="34309">MIEQQLKRQHASDEIDLRELFAVIWQGKWIIIAFTIVCAVASVFYSLRLPNIYKSEALLAPAGDSSSLKVPGQLGGLAALAGVNLGGGSDKTSLALEVIRSREFIGRFVENHNLLVPIMAATGWERDSNSLIINTDLYDPVNMQWIRKVSAPLQSKPSLLESYDRFMKFFSISQDKSSGMIRLSVEHYSPFLAQEWVSLLVKDINEEMRTRELVEAQKSINYLNQQIAQTNIADIQTMLFSLIEEQTKTIMLANVRDEYVFKTVDRAIVAEKKSKPSRALICIMAVMLGGFLSMLLVLVRHYFK</sequence>
<evidence type="ECO:0000259" key="8">
    <source>
        <dbReference type="Pfam" id="PF13807"/>
    </source>
</evidence>
<dbReference type="EMBL" id="FNXF01000010">
    <property type="protein sequence ID" value="SEH99080.1"/>
    <property type="molecule type" value="Genomic_DNA"/>
</dbReference>
<dbReference type="InterPro" id="IPR050445">
    <property type="entry name" value="Bact_polysacc_biosynth/exp"/>
</dbReference>
<evidence type="ECO:0000256" key="3">
    <source>
        <dbReference type="ARBA" id="ARBA00022692"/>
    </source>
</evidence>
<feature type="transmembrane region" description="Helical" evidence="6">
    <location>
        <begin position="279"/>
        <end position="303"/>
    </location>
</feature>
<evidence type="ECO:0000313" key="9">
    <source>
        <dbReference type="EMBL" id="SEH99080.1"/>
    </source>
</evidence>
<evidence type="ECO:0000313" key="10">
    <source>
        <dbReference type="Proteomes" id="UP000199371"/>
    </source>
</evidence>
<dbReference type="Pfam" id="PF02706">
    <property type="entry name" value="Wzz"/>
    <property type="match status" value="1"/>
</dbReference>